<dbReference type="PROSITE" id="PS01307">
    <property type="entry name" value="MOTA"/>
    <property type="match status" value="1"/>
</dbReference>
<feature type="domain" description="Motility protein A N-terminal" evidence="15">
    <location>
        <begin position="56"/>
        <end position="145"/>
    </location>
</feature>
<keyword evidence="16" id="KW-0969">Cilium</keyword>
<evidence type="ECO:0000313" key="16">
    <source>
        <dbReference type="EMBL" id="QOZ58829.1"/>
    </source>
</evidence>
<gene>
    <name evidence="16" type="primary">motA</name>
    <name evidence="16" type="ORF">XH86_08855</name>
</gene>
<evidence type="ECO:0000256" key="7">
    <source>
        <dbReference type="ARBA" id="ARBA00022692"/>
    </source>
</evidence>
<reference evidence="16 17" key="1">
    <citation type="submission" date="2018-06" db="EMBL/GenBank/DDBJ databases">
        <title>Comparative genomics of rhizobia nodulating Arachis hypogaea in China.</title>
        <authorList>
            <person name="Li Y."/>
        </authorList>
    </citation>
    <scope>NUCLEOTIDE SEQUENCE [LARGE SCALE GENOMIC DNA]</scope>
    <source>
        <strain evidence="16 17">CCBAU 51658</strain>
    </source>
</reference>
<evidence type="ECO:0000259" key="15">
    <source>
        <dbReference type="Pfam" id="PF20560"/>
    </source>
</evidence>
<evidence type="ECO:0000256" key="8">
    <source>
        <dbReference type="ARBA" id="ARBA00022779"/>
    </source>
</evidence>
<protein>
    <submittedName>
        <fullName evidence="16">Flagellar motor stator protein MotA</fullName>
    </submittedName>
</protein>
<comment type="subcellular location">
    <subcellularLocation>
        <location evidence="1">Cell inner membrane</location>
        <topology evidence="1">Multi-pass membrane protein</topology>
    </subcellularLocation>
</comment>
<dbReference type="EMBL" id="CP030057">
    <property type="protein sequence ID" value="QOZ58829.1"/>
    <property type="molecule type" value="Genomic_DNA"/>
</dbReference>
<dbReference type="Proteomes" id="UP000593880">
    <property type="component" value="Chromosome"/>
</dbReference>
<keyword evidence="17" id="KW-1185">Reference proteome</keyword>
<keyword evidence="7 13" id="KW-0812">Transmembrane</keyword>
<accession>A0ABX6UDA8</accession>
<keyword evidence="16" id="KW-0282">Flagellum</keyword>
<dbReference type="InterPro" id="IPR000540">
    <property type="entry name" value="Flag_MotA_CS"/>
</dbReference>
<evidence type="ECO:0000259" key="14">
    <source>
        <dbReference type="Pfam" id="PF01618"/>
    </source>
</evidence>
<dbReference type="InterPro" id="IPR022522">
    <property type="entry name" value="Flagellar_motor_stator_MotA"/>
</dbReference>
<keyword evidence="5" id="KW-0145">Chemotaxis</keyword>
<name>A0ABX6UDA8_9BRAD</name>
<evidence type="ECO:0000313" key="17">
    <source>
        <dbReference type="Proteomes" id="UP000593880"/>
    </source>
</evidence>
<evidence type="ECO:0000256" key="10">
    <source>
        <dbReference type="ARBA" id="ARBA00022989"/>
    </source>
</evidence>
<dbReference type="Pfam" id="PF20560">
    <property type="entry name" value="MotA_N"/>
    <property type="match status" value="1"/>
</dbReference>
<evidence type="ECO:0000256" key="5">
    <source>
        <dbReference type="ARBA" id="ARBA00022500"/>
    </source>
</evidence>
<dbReference type="Pfam" id="PF01618">
    <property type="entry name" value="MotA_ExbB"/>
    <property type="match status" value="1"/>
</dbReference>
<evidence type="ECO:0000256" key="2">
    <source>
        <dbReference type="ARBA" id="ARBA00008038"/>
    </source>
</evidence>
<sequence length="350" mass="37263">MVDSMARAPLAVVATALQAAANCLRGAGHAQASFAQGSPTRYPRWDRRWSGGLLSFVGIFITVVALLGGFAAMGGHLAVLMQPWEFVIIMGTAVGTFIVANPWKTVVDTGVACVQAITGAVPGERYYLDLLGALHALMRELRGKGRNEVEAHIDDPSSSEIFKAFPSVLGDPALLQFICDYVRLIIMGNARTHEIEALMDEEIHTIVKSKLTPYHSLVTVSEALPALGIVAAVLGVIKAMGALDQSPKLLGGFIGAALVGTFAGIFLSYGIISPFALKIKMTREKKCRPYIIVKQTLLAFMNGAMPQIAVEHGRKMISSGERPSIDVVENETIAGPKAVVADAEPKAARA</sequence>
<dbReference type="NCBIfam" id="TIGR03818">
    <property type="entry name" value="MotA1"/>
    <property type="match status" value="1"/>
</dbReference>
<dbReference type="InterPro" id="IPR047055">
    <property type="entry name" value="MotA-like"/>
</dbReference>
<feature type="transmembrane region" description="Helical" evidence="13">
    <location>
        <begin position="217"/>
        <end position="237"/>
    </location>
</feature>
<evidence type="ECO:0000256" key="12">
    <source>
        <dbReference type="ARBA" id="ARBA00023136"/>
    </source>
</evidence>
<keyword evidence="9" id="KW-0375">Hydrogen ion transport</keyword>
<feature type="domain" description="MotA/TolQ/ExbB proton channel" evidence="14">
    <location>
        <begin position="188"/>
        <end position="282"/>
    </location>
</feature>
<dbReference type="PANTHER" id="PTHR30433:SF4">
    <property type="entry name" value="MOTILITY PROTEIN A"/>
    <property type="match status" value="1"/>
</dbReference>
<feature type="transmembrane region" description="Helical" evidence="13">
    <location>
        <begin position="53"/>
        <end position="80"/>
    </location>
</feature>
<evidence type="ECO:0000256" key="1">
    <source>
        <dbReference type="ARBA" id="ARBA00004429"/>
    </source>
</evidence>
<dbReference type="InterPro" id="IPR046786">
    <property type="entry name" value="MotA_N"/>
</dbReference>
<keyword evidence="11" id="KW-0406">Ion transport</keyword>
<proteinExistence type="inferred from homology"/>
<comment type="similarity">
    <text evidence="2">Belongs to the MotA family.</text>
</comment>
<dbReference type="InterPro" id="IPR002898">
    <property type="entry name" value="MotA_ExbB_proton_chnl"/>
</dbReference>
<evidence type="ECO:0000256" key="6">
    <source>
        <dbReference type="ARBA" id="ARBA00022519"/>
    </source>
</evidence>
<dbReference type="PANTHER" id="PTHR30433">
    <property type="entry name" value="CHEMOTAXIS PROTEIN MOTA"/>
    <property type="match status" value="1"/>
</dbReference>
<keyword evidence="16" id="KW-0966">Cell projection</keyword>
<evidence type="ECO:0000256" key="13">
    <source>
        <dbReference type="SAM" id="Phobius"/>
    </source>
</evidence>
<keyword evidence="8" id="KW-0283">Flagellar rotation</keyword>
<evidence type="ECO:0000256" key="9">
    <source>
        <dbReference type="ARBA" id="ARBA00022781"/>
    </source>
</evidence>
<organism evidence="16 17">
    <name type="scientific">Bradyrhizobium guangdongense</name>
    <dbReference type="NCBI Taxonomy" id="1325090"/>
    <lineage>
        <taxon>Bacteria</taxon>
        <taxon>Pseudomonadati</taxon>
        <taxon>Pseudomonadota</taxon>
        <taxon>Alphaproteobacteria</taxon>
        <taxon>Hyphomicrobiales</taxon>
        <taxon>Nitrobacteraceae</taxon>
        <taxon>Bradyrhizobium</taxon>
    </lineage>
</organism>
<keyword evidence="12 13" id="KW-0472">Membrane</keyword>
<feature type="transmembrane region" description="Helical" evidence="13">
    <location>
        <begin position="249"/>
        <end position="277"/>
    </location>
</feature>
<keyword evidence="4" id="KW-1003">Cell membrane</keyword>
<keyword evidence="6" id="KW-0997">Cell inner membrane</keyword>
<keyword evidence="3" id="KW-0813">Transport</keyword>
<evidence type="ECO:0000256" key="3">
    <source>
        <dbReference type="ARBA" id="ARBA00022448"/>
    </source>
</evidence>
<evidence type="ECO:0000256" key="4">
    <source>
        <dbReference type="ARBA" id="ARBA00022475"/>
    </source>
</evidence>
<evidence type="ECO:0000256" key="11">
    <source>
        <dbReference type="ARBA" id="ARBA00023065"/>
    </source>
</evidence>
<keyword evidence="10 13" id="KW-1133">Transmembrane helix</keyword>